<feature type="region of interest" description="Disordered" evidence="1">
    <location>
        <begin position="1"/>
        <end position="41"/>
    </location>
</feature>
<dbReference type="EMBL" id="AEEQ01000007">
    <property type="protein sequence ID" value="EFM41854.1"/>
    <property type="molecule type" value="Genomic_DNA"/>
</dbReference>
<organism evidence="2 3">
    <name type="scientific">Bifidobacterium dentium ATCC 27679</name>
    <dbReference type="NCBI Taxonomy" id="871562"/>
    <lineage>
        <taxon>Bacteria</taxon>
        <taxon>Bacillati</taxon>
        <taxon>Actinomycetota</taxon>
        <taxon>Actinomycetes</taxon>
        <taxon>Bifidobacteriales</taxon>
        <taxon>Bifidobacteriaceae</taxon>
        <taxon>Bifidobacterium</taxon>
    </lineage>
</organism>
<protein>
    <submittedName>
        <fullName evidence="2">Uncharacterized protein</fullName>
    </submittedName>
</protein>
<evidence type="ECO:0000256" key="1">
    <source>
        <dbReference type="SAM" id="MobiDB-lite"/>
    </source>
</evidence>
<name>E0Q5D0_9BIFI</name>
<accession>E0Q5D0</accession>
<evidence type="ECO:0000313" key="2">
    <source>
        <dbReference type="EMBL" id="EFM41854.1"/>
    </source>
</evidence>
<dbReference type="Proteomes" id="UP000003323">
    <property type="component" value="Unassembled WGS sequence"/>
</dbReference>
<comment type="caution">
    <text evidence="2">The sequence shown here is derived from an EMBL/GenBank/DDBJ whole genome shotgun (WGS) entry which is preliminary data.</text>
</comment>
<feature type="non-terminal residue" evidence="2">
    <location>
        <position position="1"/>
    </location>
</feature>
<dbReference type="HOGENOM" id="CLU_2595242_0_0_11"/>
<feature type="compositionally biased region" description="Basic residues" evidence="1">
    <location>
        <begin position="15"/>
        <end position="41"/>
    </location>
</feature>
<reference evidence="2 3" key="1">
    <citation type="submission" date="2010-08" db="EMBL/GenBank/DDBJ databases">
        <authorList>
            <person name="Muzny D."/>
            <person name="Qin X."/>
            <person name="Deng J."/>
            <person name="Jiang H."/>
            <person name="Liu Y."/>
            <person name="Qu J."/>
            <person name="Song X.-Z."/>
            <person name="Zhang L."/>
            <person name="Thornton R."/>
            <person name="Coyle M."/>
            <person name="Francisco L."/>
            <person name="Jackson L."/>
            <person name="Javaid M."/>
            <person name="Korchina V."/>
            <person name="Kovar C."/>
            <person name="Mata R."/>
            <person name="Mathew T."/>
            <person name="Ngo R."/>
            <person name="Nguyen L."/>
            <person name="Nguyen N."/>
            <person name="Okwuonu G."/>
            <person name="Ongeri F."/>
            <person name="Pham C."/>
            <person name="Simmons D."/>
            <person name="Wilczek-Boney K."/>
            <person name="Hale W."/>
            <person name="Jakkamsetti A."/>
            <person name="Pham P."/>
            <person name="Ruth R."/>
            <person name="San Lucas F."/>
            <person name="Warren J."/>
            <person name="Zhang J."/>
            <person name="Zhao Z."/>
            <person name="Zhou C."/>
            <person name="Zhu D."/>
            <person name="Lee S."/>
            <person name="Bess C."/>
            <person name="Blankenburg K."/>
            <person name="Forbes L."/>
            <person name="Fu Q."/>
            <person name="Gubbala S."/>
            <person name="Hirani K."/>
            <person name="Jayaseelan J.C."/>
            <person name="Lara F."/>
            <person name="Munidasa M."/>
            <person name="Palculict T."/>
            <person name="Patil S."/>
            <person name="Pu L.-L."/>
            <person name="Saada N."/>
            <person name="Tang L."/>
            <person name="Weissenberger G."/>
            <person name="Zhu Y."/>
            <person name="Hemphill L."/>
            <person name="Shang Y."/>
            <person name="Youmans B."/>
            <person name="Ayvaz T."/>
            <person name="Ross M."/>
            <person name="Santibanez J."/>
            <person name="Aqrawi P."/>
            <person name="Gross S."/>
            <person name="Joshi V."/>
            <person name="Fowler G."/>
            <person name="Nazareth L."/>
            <person name="Reid J."/>
            <person name="Worley K."/>
            <person name="Petrosino J."/>
            <person name="Highlander S."/>
            <person name="Gibbs R."/>
        </authorList>
    </citation>
    <scope>NUCLEOTIDE SEQUENCE [LARGE SCALE GENOMIC DNA]</scope>
    <source>
        <strain evidence="2 3">ATCC 27679</strain>
    </source>
</reference>
<evidence type="ECO:0000313" key="3">
    <source>
        <dbReference type="Proteomes" id="UP000003323"/>
    </source>
</evidence>
<proteinExistence type="predicted"/>
<dbReference type="AlphaFoldDB" id="E0Q5D0"/>
<gene>
    <name evidence="2" type="ORF">HMPREF0168_0337</name>
</gene>
<sequence>AGHRRGRPPQWVAGRRIRPGSRRCGIRRPPARRPNSRHCRHDGRPIVIEQHLENAFRKGRIWPLRKNQRAKATMRNCCR</sequence>